<accession>A0A1Y1V2B5</accession>
<comment type="caution">
    <text evidence="6">The sequence shown here is derived from an EMBL/GenBank/DDBJ whole genome shotgun (WGS) entry which is preliminary data.</text>
</comment>
<evidence type="ECO:0000256" key="1">
    <source>
        <dbReference type="ARBA" id="ARBA00023125"/>
    </source>
</evidence>
<gene>
    <name evidence="6" type="ORF">BCR36DRAFT_357842</name>
</gene>
<dbReference type="GO" id="GO:0006355">
    <property type="term" value="P:regulation of DNA-templated transcription"/>
    <property type="evidence" value="ECO:0007669"/>
    <property type="project" value="InterPro"/>
</dbReference>
<keyword evidence="1" id="KW-0238">DNA-binding</keyword>
<dbReference type="Gene3D" id="1.10.10.60">
    <property type="entry name" value="Homeodomain-like"/>
    <property type="match status" value="1"/>
</dbReference>
<sequence>MSPEAPLQSFPPVSSTLNSRNPLGYNFVLKDSNAPFYGNPRYDLLPQSPNNLVYPYYSNLYTNSSLYPSTNYIMNNRSNFMEMKNPLPLLNNSVNPFIIKESLANPFENLLSSPTCPPVLKRNPLLSNELNSPILSPIILSETRNNVNLIKKKEKEQLKYISPIMSENIKNFEKKKNGNFESLTNYEKQLSIEVRKKVNQLKNRTKKERLENNIKKENDLIYNINQKSKQYYYPINTNKIKKNSFSNLPLKGSFSIIENSSPVLNNTYSPSLISTPLLNSPCSSSKSFSYDDIASNSTFSDDHQYQSCLCSTIYSTPNTNLNTAICSTPNTNLDTTICSTLNSNSNHCESPAASVSSSCSDSISTVINISLNKKPKRRGGNSKGRKRPNHPHKVTRILKEWLANNSYPYPSNTEKSRLCDATGLTMVRNLLLILIIL</sequence>
<evidence type="ECO:0000256" key="4">
    <source>
        <dbReference type="SAM" id="MobiDB-lite"/>
    </source>
</evidence>
<evidence type="ECO:0000256" key="2">
    <source>
        <dbReference type="ARBA" id="ARBA00023155"/>
    </source>
</evidence>
<reference evidence="6 7" key="1">
    <citation type="submission" date="2016-08" db="EMBL/GenBank/DDBJ databases">
        <title>Genomes of anaerobic fungi encode conserved fungal cellulosomes for biomass hydrolysis.</title>
        <authorList>
            <consortium name="DOE Joint Genome Institute"/>
            <person name="Haitjema C.H."/>
            <person name="Gilmore S.P."/>
            <person name="Henske J.K."/>
            <person name="Solomon K.V."/>
            <person name="De Groot R."/>
            <person name="Kuo A."/>
            <person name="Mondo S.J."/>
            <person name="Salamov A.A."/>
            <person name="Labutti K."/>
            <person name="Zhao Z."/>
            <person name="Chiniquy J."/>
            <person name="Barry K."/>
            <person name="Brewer H.M."/>
            <person name="Purvine S.O."/>
            <person name="Wright A.T."/>
            <person name="Boxma B."/>
            <person name="Van Alen T."/>
            <person name="Hackstein J.H."/>
            <person name="Baker S.E."/>
            <person name="Grigoriev I.V."/>
            <person name="O'Malley M.A."/>
        </authorList>
    </citation>
    <scope>NUCLEOTIDE SEQUENCE [LARGE SCALE GENOMIC DNA]</scope>
    <source>
        <strain evidence="7">finn</strain>
    </source>
</reference>
<dbReference type="CDD" id="cd00086">
    <property type="entry name" value="homeodomain"/>
    <property type="match status" value="1"/>
</dbReference>
<dbReference type="GO" id="GO:0003677">
    <property type="term" value="F:DNA binding"/>
    <property type="evidence" value="ECO:0007669"/>
    <property type="project" value="UniProtKB-KW"/>
</dbReference>
<dbReference type="AlphaFoldDB" id="A0A1Y1V2B5"/>
<dbReference type="Pfam" id="PF05920">
    <property type="entry name" value="Homeobox_KN"/>
    <property type="match status" value="1"/>
</dbReference>
<keyword evidence="7" id="KW-1185">Reference proteome</keyword>
<dbReference type="STRING" id="1754191.A0A1Y1V2B5"/>
<evidence type="ECO:0000313" key="6">
    <source>
        <dbReference type="EMBL" id="ORX45753.1"/>
    </source>
</evidence>
<name>A0A1Y1V2B5_9FUNG</name>
<dbReference type="InterPro" id="IPR008422">
    <property type="entry name" value="KN_HD"/>
</dbReference>
<reference evidence="6 7" key="2">
    <citation type="submission" date="2016-08" db="EMBL/GenBank/DDBJ databases">
        <title>Pervasive Adenine N6-methylation of Active Genes in Fungi.</title>
        <authorList>
            <consortium name="DOE Joint Genome Institute"/>
            <person name="Mondo S.J."/>
            <person name="Dannebaum R.O."/>
            <person name="Kuo R.C."/>
            <person name="Labutti K."/>
            <person name="Haridas S."/>
            <person name="Kuo A."/>
            <person name="Salamov A."/>
            <person name="Ahrendt S.R."/>
            <person name="Lipzen A."/>
            <person name="Sullivan W."/>
            <person name="Andreopoulos W.B."/>
            <person name="Clum A."/>
            <person name="Lindquist E."/>
            <person name="Daum C."/>
            <person name="Ramamoorthy G.K."/>
            <person name="Gryganskyi A."/>
            <person name="Culley D."/>
            <person name="Magnuson J.K."/>
            <person name="James T.Y."/>
            <person name="O'Malley M.A."/>
            <person name="Stajich J.E."/>
            <person name="Spatafora J.W."/>
            <person name="Visel A."/>
            <person name="Grigoriev I.V."/>
        </authorList>
    </citation>
    <scope>NUCLEOTIDE SEQUENCE [LARGE SCALE GENOMIC DNA]</scope>
    <source>
        <strain evidence="7">finn</strain>
    </source>
</reference>
<evidence type="ECO:0000256" key="3">
    <source>
        <dbReference type="ARBA" id="ARBA00023242"/>
    </source>
</evidence>
<dbReference type="Proteomes" id="UP000193719">
    <property type="component" value="Unassembled WGS sequence"/>
</dbReference>
<keyword evidence="2" id="KW-0371">Homeobox</keyword>
<dbReference type="OrthoDB" id="10056939at2759"/>
<proteinExistence type="predicted"/>
<keyword evidence="3" id="KW-0539">Nucleus</keyword>
<feature type="region of interest" description="Disordered" evidence="4">
    <location>
        <begin position="373"/>
        <end position="392"/>
    </location>
</feature>
<organism evidence="6 7">
    <name type="scientific">Piromyces finnis</name>
    <dbReference type="NCBI Taxonomy" id="1754191"/>
    <lineage>
        <taxon>Eukaryota</taxon>
        <taxon>Fungi</taxon>
        <taxon>Fungi incertae sedis</taxon>
        <taxon>Chytridiomycota</taxon>
        <taxon>Chytridiomycota incertae sedis</taxon>
        <taxon>Neocallimastigomycetes</taxon>
        <taxon>Neocallimastigales</taxon>
        <taxon>Neocallimastigaceae</taxon>
        <taxon>Piromyces</taxon>
    </lineage>
</organism>
<evidence type="ECO:0000313" key="7">
    <source>
        <dbReference type="Proteomes" id="UP000193719"/>
    </source>
</evidence>
<dbReference type="EMBL" id="MCFH01000038">
    <property type="protein sequence ID" value="ORX45753.1"/>
    <property type="molecule type" value="Genomic_DNA"/>
</dbReference>
<feature type="domain" description="KN homeodomain" evidence="5">
    <location>
        <begin position="401"/>
        <end position="426"/>
    </location>
</feature>
<dbReference type="InterPro" id="IPR001356">
    <property type="entry name" value="HD"/>
</dbReference>
<evidence type="ECO:0000259" key="5">
    <source>
        <dbReference type="Pfam" id="PF05920"/>
    </source>
</evidence>
<protein>
    <recommendedName>
        <fullName evidence="5">KN homeodomain domain-containing protein</fullName>
    </recommendedName>
</protein>